<dbReference type="Gene3D" id="3.40.50.2000">
    <property type="entry name" value="Glycogen Phosphorylase B"/>
    <property type="match status" value="2"/>
</dbReference>
<dbReference type="InterPro" id="IPR011990">
    <property type="entry name" value="TPR-like_helical_dom_sf"/>
</dbReference>
<dbReference type="PANTHER" id="PTHR12526:SF608">
    <property type="entry name" value="PELF"/>
    <property type="match status" value="1"/>
</dbReference>
<dbReference type="GO" id="GO:0016757">
    <property type="term" value="F:glycosyltransferase activity"/>
    <property type="evidence" value="ECO:0007669"/>
    <property type="project" value="InterPro"/>
</dbReference>
<dbReference type="InterPro" id="IPR001296">
    <property type="entry name" value="Glyco_trans_1"/>
</dbReference>
<sequence length="585" mass="66335">MAMHSKIKVLLSTEGTYPFHQGGVSTWCDILVQELKSVDYMIYSVLMNPFVTQKFQLPSHASLIKMPLWGTEEPCEHLSVPFSDIYLAKRRTREKEVKQYFIPLFKQLVEELLAEIKSPQKFGSILLQLYQYFQTYEYKASFKTEATWETYKQIVLTVCNQAHSGIARPDVYSLIQSIGWIYRFMNIINTPVPKVHVTHAAAAAFCGIPCVLSKLLNNTPYMLTEHGVYLREQYLSLSKRAYTPFLSTFLMRFIHSITSLNYTFADQVSPVCQYNTRWETRFGVRPKNIQVIYNGVDPNIFIEAPAASQPAPTVVMVARVDPIKDIITFMRAAEVVLKQIPEAKFIVYGSVSVPSYYEECLELKNQMNLGDSFIFAGHTQNMAAAYQSGDVIALSSISEAFPYSVVEGMMTGKPVIATDVGGIAEALGDTGILVPPRDHEQLGQGIIKLLNDPELRFELGKDGRERALNFFTLERVLDLHLKSYIKMALRVQESAPAELRPAPAAMQKLYMDKAYSLQAHGLYEEAIRQFRLAIQATPYSVHVPLIFTEIAAIYNKLGQYDMVLQEMDKCQAYIEMMELKKPDTA</sequence>
<dbReference type="InterPro" id="IPR022622">
    <property type="entry name" value="DUF3492"/>
</dbReference>
<dbReference type="NCBIfam" id="NF038011">
    <property type="entry name" value="PelF"/>
    <property type="match status" value="1"/>
</dbReference>
<reference evidence="3 4" key="1">
    <citation type="submission" date="2019-07" db="EMBL/GenBank/DDBJ databases">
        <authorList>
            <person name="Kim J."/>
        </authorList>
    </citation>
    <scope>NUCLEOTIDE SEQUENCE [LARGE SCALE GENOMIC DNA]</scope>
    <source>
        <strain evidence="3 4">JC52</strain>
    </source>
</reference>
<dbReference type="OrthoDB" id="9772485at2"/>
<dbReference type="SUPFAM" id="SSF53756">
    <property type="entry name" value="UDP-Glycosyltransferase/glycogen phosphorylase"/>
    <property type="match status" value="1"/>
</dbReference>
<feature type="domain" description="Glycosyl transferase family 1" evidence="1">
    <location>
        <begin position="308"/>
        <end position="466"/>
    </location>
</feature>
<dbReference type="Proteomes" id="UP000317036">
    <property type="component" value="Unassembled WGS sequence"/>
</dbReference>
<name>A0A559K6F0_9BACL</name>
<organism evidence="3 4">
    <name type="scientific">Paenibacillus cremeus</name>
    <dbReference type="NCBI Taxonomy" id="2163881"/>
    <lineage>
        <taxon>Bacteria</taxon>
        <taxon>Bacillati</taxon>
        <taxon>Bacillota</taxon>
        <taxon>Bacilli</taxon>
        <taxon>Bacillales</taxon>
        <taxon>Paenibacillaceae</taxon>
        <taxon>Paenibacillus</taxon>
    </lineage>
</organism>
<dbReference type="Gene3D" id="1.25.40.10">
    <property type="entry name" value="Tetratricopeptide repeat domain"/>
    <property type="match status" value="1"/>
</dbReference>
<dbReference type="SUPFAM" id="SSF48452">
    <property type="entry name" value="TPR-like"/>
    <property type="match status" value="1"/>
</dbReference>
<gene>
    <name evidence="3" type="ORF">FPZ49_22760</name>
</gene>
<proteinExistence type="predicted"/>
<evidence type="ECO:0000313" key="4">
    <source>
        <dbReference type="Proteomes" id="UP000317036"/>
    </source>
</evidence>
<evidence type="ECO:0000259" key="2">
    <source>
        <dbReference type="Pfam" id="PF11997"/>
    </source>
</evidence>
<dbReference type="PANTHER" id="PTHR12526">
    <property type="entry name" value="GLYCOSYLTRANSFERASE"/>
    <property type="match status" value="1"/>
</dbReference>
<dbReference type="Pfam" id="PF11997">
    <property type="entry name" value="DUF3492"/>
    <property type="match status" value="1"/>
</dbReference>
<protein>
    <submittedName>
        <fullName evidence="3">DUF3492 domain-containing protein</fullName>
    </submittedName>
</protein>
<comment type="caution">
    <text evidence="3">The sequence shown here is derived from an EMBL/GenBank/DDBJ whole genome shotgun (WGS) entry which is preliminary data.</text>
</comment>
<feature type="domain" description="DUF3492" evidence="2">
    <location>
        <begin position="8"/>
        <end position="286"/>
    </location>
</feature>
<evidence type="ECO:0000259" key="1">
    <source>
        <dbReference type="Pfam" id="PF00534"/>
    </source>
</evidence>
<evidence type="ECO:0000313" key="3">
    <source>
        <dbReference type="EMBL" id="TVY07704.1"/>
    </source>
</evidence>
<accession>A0A559K6F0</accession>
<dbReference type="EMBL" id="VNJI01000033">
    <property type="protein sequence ID" value="TVY07704.1"/>
    <property type="molecule type" value="Genomic_DNA"/>
</dbReference>
<dbReference type="InterPro" id="IPR047691">
    <property type="entry name" value="PelF-like"/>
</dbReference>
<dbReference type="Pfam" id="PF00534">
    <property type="entry name" value="Glycos_transf_1"/>
    <property type="match status" value="1"/>
</dbReference>
<keyword evidence="4" id="KW-1185">Reference proteome</keyword>
<dbReference type="AlphaFoldDB" id="A0A559K6F0"/>